<comment type="caution">
    <text evidence="2">The sequence shown here is derived from an EMBL/GenBank/DDBJ whole genome shotgun (WGS) entry which is preliminary data.</text>
</comment>
<sequence>MMPNVQVLRRAPGLMPRPTRAYVMAEHGPCERALLLRQRIGMALAILAAAETQPGLDPRAAAHCARLRAQIAHLPTAWEGAFGRSWEDGRQLHWLETAQKRGPAALALLAQAYPCGSHRRPLDEYPPWQAARATCLAIRADAEREARLEMDRRRQVLREHIASARMEEAIRAARTARRWEEAQRRQAQAERRRQEQELRAFRTGTQRRVRFPNERRKQRVRSR</sequence>
<evidence type="ECO:0000313" key="2">
    <source>
        <dbReference type="EMBL" id="MFC3088510.1"/>
    </source>
</evidence>
<organism evidence="2 3">
    <name type="scientific">Tabrizicola soli</name>
    <dbReference type="NCBI Taxonomy" id="2185115"/>
    <lineage>
        <taxon>Bacteria</taxon>
        <taxon>Pseudomonadati</taxon>
        <taxon>Pseudomonadota</taxon>
        <taxon>Alphaproteobacteria</taxon>
        <taxon>Rhodobacterales</taxon>
        <taxon>Paracoccaceae</taxon>
        <taxon>Tabrizicola</taxon>
    </lineage>
</organism>
<feature type="compositionally biased region" description="Basic and acidic residues" evidence="1">
    <location>
        <begin position="181"/>
        <end position="200"/>
    </location>
</feature>
<proteinExistence type="predicted"/>
<evidence type="ECO:0000256" key="1">
    <source>
        <dbReference type="SAM" id="MobiDB-lite"/>
    </source>
</evidence>
<evidence type="ECO:0000313" key="3">
    <source>
        <dbReference type="Proteomes" id="UP001595445"/>
    </source>
</evidence>
<dbReference type="RefSeq" id="WP_197644691.1">
    <property type="nucleotide sequence ID" value="NZ_JAEACP010000012.1"/>
</dbReference>
<gene>
    <name evidence="2" type="ORF">ACFOD6_20930</name>
</gene>
<dbReference type="Proteomes" id="UP001595445">
    <property type="component" value="Unassembled WGS sequence"/>
</dbReference>
<dbReference type="EMBL" id="JBHRSM010000053">
    <property type="protein sequence ID" value="MFC3088510.1"/>
    <property type="molecule type" value="Genomic_DNA"/>
</dbReference>
<feature type="compositionally biased region" description="Basic residues" evidence="1">
    <location>
        <begin position="205"/>
        <end position="223"/>
    </location>
</feature>
<protein>
    <submittedName>
        <fullName evidence="2">Uncharacterized protein</fullName>
    </submittedName>
</protein>
<reference evidence="3" key="1">
    <citation type="journal article" date="2019" name="Int. J. Syst. Evol. Microbiol.">
        <title>The Global Catalogue of Microorganisms (GCM) 10K type strain sequencing project: providing services to taxonomists for standard genome sequencing and annotation.</title>
        <authorList>
            <consortium name="The Broad Institute Genomics Platform"/>
            <consortium name="The Broad Institute Genome Sequencing Center for Infectious Disease"/>
            <person name="Wu L."/>
            <person name="Ma J."/>
        </authorList>
    </citation>
    <scope>NUCLEOTIDE SEQUENCE [LARGE SCALE GENOMIC DNA]</scope>
    <source>
        <strain evidence="3">KCTC 62102</strain>
    </source>
</reference>
<keyword evidence="3" id="KW-1185">Reference proteome</keyword>
<name>A0ABV7E1N9_9RHOB</name>
<accession>A0ABV7E1N9</accession>
<feature type="region of interest" description="Disordered" evidence="1">
    <location>
        <begin position="181"/>
        <end position="223"/>
    </location>
</feature>